<evidence type="ECO:0000313" key="2">
    <source>
        <dbReference type="Proteomes" id="UP000472265"/>
    </source>
</evidence>
<evidence type="ECO:0000313" key="1">
    <source>
        <dbReference type="Ensembl" id="ENSSAUP00010028438.1"/>
    </source>
</evidence>
<dbReference type="PROSITE" id="PS51257">
    <property type="entry name" value="PROKAR_LIPOPROTEIN"/>
    <property type="match status" value="1"/>
</dbReference>
<dbReference type="Ensembl" id="ENSSAUT00010029982.1">
    <property type="protein sequence ID" value="ENSSAUP00010028438.1"/>
    <property type="gene ID" value="ENSSAUG00010012248.1"/>
</dbReference>
<sequence length="211" mass="24437">MDQVRQQWRRPVHYAHGSASACGVVILCREGTFENIVCAHQETTGRMVVVDMEKSGKKYRITNVYAPKDEKEREIVFKKIPIWCNDESLVIGDFNVVLSKKDLSAQNVYKEDASRQIIYNIMSDNNLVDIWWIKNPHKRSYSRQQIKFGIGNNFINWLKLLYNNSYSCVKCNGLITKTFQIQRSVRQGCPLSSLLYSLVAEPLTLLINQDR</sequence>
<organism evidence="1 2">
    <name type="scientific">Sparus aurata</name>
    <name type="common">Gilthead sea bream</name>
    <dbReference type="NCBI Taxonomy" id="8175"/>
    <lineage>
        <taxon>Eukaryota</taxon>
        <taxon>Metazoa</taxon>
        <taxon>Chordata</taxon>
        <taxon>Craniata</taxon>
        <taxon>Vertebrata</taxon>
        <taxon>Euteleostomi</taxon>
        <taxon>Actinopterygii</taxon>
        <taxon>Neopterygii</taxon>
        <taxon>Teleostei</taxon>
        <taxon>Neoteleostei</taxon>
        <taxon>Acanthomorphata</taxon>
        <taxon>Eupercaria</taxon>
        <taxon>Spariformes</taxon>
        <taxon>Sparidae</taxon>
        <taxon>Sparus</taxon>
    </lineage>
</organism>
<proteinExistence type="predicted"/>
<reference evidence="1" key="3">
    <citation type="submission" date="2025-09" db="UniProtKB">
        <authorList>
            <consortium name="Ensembl"/>
        </authorList>
    </citation>
    <scope>IDENTIFICATION</scope>
</reference>
<reference evidence="1" key="2">
    <citation type="submission" date="2025-08" db="UniProtKB">
        <authorList>
            <consortium name="Ensembl"/>
        </authorList>
    </citation>
    <scope>IDENTIFICATION</scope>
</reference>
<dbReference type="OMA" id="ENIVCAH"/>
<dbReference type="SUPFAM" id="SSF56219">
    <property type="entry name" value="DNase I-like"/>
    <property type="match status" value="1"/>
</dbReference>
<reference evidence="1" key="1">
    <citation type="submission" date="2021-04" db="EMBL/GenBank/DDBJ databases">
        <authorList>
            <consortium name="Wellcome Sanger Institute Data Sharing"/>
        </authorList>
    </citation>
    <scope>NUCLEOTIDE SEQUENCE [LARGE SCALE GENOMIC DNA]</scope>
</reference>
<dbReference type="AlphaFoldDB" id="A0A671VN57"/>
<accession>A0A671VN57</accession>
<dbReference type="InterPro" id="IPR036691">
    <property type="entry name" value="Endo/exonu/phosph_ase_sf"/>
</dbReference>
<keyword evidence="2" id="KW-1185">Reference proteome</keyword>
<protein>
    <submittedName>
        <fullName evidence="1">Uncharacterized protein</fullName>
    </submittedName>
</protein>
<dbReference type="Gene3D" id="3.60.10.10">
    <property type="entry name" value="Endonuclease/exonuclease/phosphatase"/>
    <property type="match status" value="1"/>
</dbReference>
<dbReference type="PANTHER" id="PTHR31635">
    <property type="entry name" value="REVERSE TRANSCRIPTASE DOMAIN-CONTAINING PROTEIN-RELATED"/>
    <property type="match status" value="1"/>
</dbReference>
<name>A0A671VN57_SPAAU</name>
<dbReference type="PANTHER" id="PTHR31635:SF196">
    <property type="entry name" value="REVERSE TRANSCRIPTASE DOMAIN-CONTAINING PROTEIN-RELATED"/>
    <property type="match status" value="1"/>
</dbReference>
<dbReference type="InParanoid" id="A0A671VN57"/>
<dbReference type="GeneTree" id="ENSGT00950000183560"/>
<dbReference type="Proteomes" id="UP000472265">
    <property type="component" value="Chromosome 22"/>
</dbReference>